<comment type="caution">
    <text evidence="1">The sequence shown here is derived from an EMBL/GenBank/DDBJ whole genome shotgun (WGS) entry which is preliminary data.</text>
</comment>
<reference evidence="1 2" key="1">
    <citation type="submission" date="2018-06" db="EMBL/GenBank/DDBJ databases">
        <title>Genomic Encyclopedia of Type Strains, Phase IV (KMG-IV): sequencing the most valuable type-strain genomes for metagenomic binning, comparative biology and taxonomic classification.</title>
        <authorList>
            <person name="Goeker M."/>
        </authorList>
    </citation>
    <scope>NUCLEOTIDE SEQUENCE [LARGE SCALE GENOMIC DNA]</scope>
    <source>
        <strain evidence="1 2">DSM 24032</strain>
    </source>
</reference>
<dbReference type="AlphaFoldDB" id="A0A395JMZ8"/>
<proteinExistence type="predicted"/>
<dbReference type="RefSeq" id="WP_147250973.1">
    <property type="nucleotide sequence ID" value="NZ_QNRT01000002.1"/>
</dbReference>
<keyword evidence="2" id="KW-1185">Reference proteome</keyword>
<protein>
    <submittedName>
        <fullName evidence="1">Uncharacterized protein</fullName>
    </submittedName>
</protein>
<gene>
    <name evidence="1" type="ORF">DFR28_102606</name>
</gene>
<accession>A0A395JMZ8</accession>
<evidence type="ECO:0000313" key="2">
    <source>
        <dbReference type="Proteomes" id="UP000253083"/>
    </source>
</evidence>
<sequence length="217" mass="24941">MRSSRLRTSAAELGVRFTMIRILQFIILTCFNTSVFGHENKSLSSALDVHNYCFISISEMADKSYIDAQTILERCMTEKVLDEYIALLALQFVFATSFNEEISKESIDRHFKEIFSHPIESLSDKNTDRFSPENLGEISVKLGKFLRKTENAKKGGSSIDRLNKESESKPYLPPDLDDVMIIDQTKTMINYGGFVYEYKSINNQWKINGFEQEKSNK</sequence>
<dbReference type="EMBL" id="QNRT01000002">
    <property type="protein sequence ID" value="RBP51187.1"/>
    <property type="molecule type" value="Genomic_DNA"/>
</dbReference>
<evidence type="ECO:0000313" key="1">
    <source>
        <dbReference type="EMBL" id="RBP51187.1"/>
    </source>
</evidence>
<name>A0A395JMZ8_9GAMM</name>
<organism evidence="1 2">
    <name type="scientific">Arenicella xantha</name>
    <dbReference type="NCBI Taxonomy" id="644221"/>
    <lineage>
        <taxon>Bacteria</taxon>
        <taxon>Pseudomonadati</taxon>
        <taxon>Pseudomonadota</taxon>
        <taxon>Gammaproteobacteria</taxon>
        <taxon>Arenicellales</taxon>
        <taxon>Arenicellaceae</taxon>
        <taxon>Arenicella</taxon>
    </lineage>
</organism>
<dbReference type="InParanoid" id="A0A395JMZ8"/>
<dbReference type="Proteomes" id="UP000253083">
    <property type="component" value="Unassembled WGS sequence"/>
</dbReference>